<dbReference type="AlphaFoldDB" id="A0A9W9DVQ4"/>
<sequence length="152" mass="17129">REGVLQSLWLSIIWAAGHACVPRSRRYSKSRRCFCDVILWTNSTFEDSTRLELTLPVWGWLKLALDTSLAWISFSVLFSFGILLPAEKLCLQFVATNFHQKALADRLSENRLGLRALDRLSNAQPVIPGRKKAHAKRGHISLCGSVDLNHAT</sequence>
<evidence type="ECO:0000313" key="3">
    <source>
        <dbReference type="Proteomes" id="UP001150238"/>
    </source>
</evidence>
<evidence type="ECO:0000256" key="1">
    <source>
        <dbReference type="SAM" id="SignalP"/>
    </source>
</evidence>
<dbReference type="Proteomes" id="UP001150238">
    <property type="component" value="Unassembled WGS sequence"/>
</dbReference>
<feature type="signal peptide" evidence="1">
    <location>
        <begin position="1"/>
        <end position="19"/>
    </location>
</feature>
<reference evidence="2" key="2">
    <citation type="journal article" date="2023" name="Proc. Natl. Acad. Sci. U.S.A.">
        <title>A global phylogenomic analysis of the shiitake genus Lentinula.</title>
        <authorList>
            <person name="Sierra-Patev S."/>
            <person name="Min B."/>
            <person name="Naranjo-Ortiz M."/>
            <person name="Looney B."/>
            <person name="Konkel Z."/>
            <person name="Slot J.C."/>
            <person name="Sakamoto Y."/>
            <person name="Steenwyk J.L."/>
            <person name="Rokas A."/>
            <person name="Carro J."/>
            <person name="Camarero S."/>
            <person name="Ferreira P."/>
            <person name="Molpeceres G."/>
            <person name="Ruiz-Duenas F.J."/>
            <person name="Serrano A."/>
            <person name="Henrissat B."/>
            <person name="Drula E."/>
            <person name="Hughes K.W."/>
            <person name="Mata J.L."/>
            <person name="Ishikawa N.K."/>
            <person name="Vargas-Isla R."/>
            <person name="Ushijima S."/>
            <person name="Smith C.A."/>
            <person name="Donoghue J."/>
            <person name="Ahrendt S."/>
            <person name="Andreopoulos W."/>
            <person name="He G."/>
            <person name="LaButti K."/>
            <person name="Lipzen A."/>
            <person name="Ng V."/>
            <person name="Riley R."/>
            <person name="Sandor L."/>
            <person name="Barry K."/>
            <person name="Martinez A.T."/>
            <person name="Xiao Y."/>
            <person name="Gibbons J.G."/>
            <person name="Terashima K."/>
            <person name="Grigoriev I.V."/>
            <person name="Hibbett D."/>
        </authorList>
    </citation>
    <scope>NUCLEOTIDE SEQUENCE</scope>
    <source>
        <strain evidence="2">Sp2 HRB7682 ss15</strain>
    </source>
</reference>
<feature type="non-terminal residue" evidence="2">
    <location>
        <position position="1"/>
    </location>
</feature>
<evidence type="ECO:0000313" key="2">
    <source>
        <dbReference type="EMBL" id="KAJ4486608.1"/>
    </source>
</evidence>
<feature type="non-terminal residue" evidence="2">
    <location>
        <position position="152"/>
    </location>
</feature>
<dbReference type="EMBL" id="JANVFS010000010">
    <property type="protein sequence ID" value="KAJ4486608.1"/>
    <property type="molecule type" value="Genomic_DNA"/>
</dbReference>
<comment type="caution">
    <text evidence="2">The sequence shown here is derived from an EMBL/GenBank/DDBJ whole genome shotgun (WGS) entry which is preliminary data.</text>
</comment>
<gene>
    <name evidence="2" type="ORF">C8J55DRAFT_569600</name>
</gene>
<keyword evidence="1" id="KW-0732">Signal</keyword>
<organism evidence="2 3">
    <name type="scientific">Lentinula lateritia</name>
    <dbReference type="NCBI Taxonomy" id="40482"/>
    <lineage>
        <taxon>Eukaryota</taxon>
        <taxon>Fungi</taxon>
        <taxon>Dikarya</taxon>
        <taxon>Basidiomycota</taxon>
        <taxon>Agaricomycotina</taxon>
        <taxon>Agaricomycetes</taxon>
        <taxon>Agaricomycetidae</taxon>
        <taxon>Agaricales</taxon>
        <taxon>Marasmiineae</taxon>
        <taxon>Omphalotaceae</taxon>
        <taxon>Lentinula</taxon>
    </lineage>
</organism>
<protein>
    <submittedName>
        <fullName evidence="2">Uncharacterized protein</fullName>
    </submittedName>
</protein>
<accession>A0A9W9DVQ4</accession>
<feature type="chain" id="PRO_5040824701" evidence="1">
    <location>
        <begin position="20"/>
        <end position="152"/>
    </location>
</feature>
<name>A0A9W9DVQ4_9AGAR</name>
<proteinExistence type="predicted"/>
<reference evidence="2" key="1">
    <citation type="submission" date="2022-08" db="EMBL/GenBank/DDBJ databases">
        <authorList>
            <consortium name="DOE Joint Genome Institute"/>
            <person name="Min B."/>
            <person name="Riley R."/>
            <person name="Sierra-Patev S."/>
            <person name="Naranjo-Ortiz M."/>
            <person name="Looney B."/>
            <person name="Konkel Z."/>
            <person name="Slot J.C."/>
            <person name="Sakamoto Y."/>
            <person name="Steenwyk J.L."/>
            <person name="Rokas A."/>
            <person name="Carro J."/>
            <person name="Camarero S."/>
            <person name="Ferreira P."/>
            <person name="Molpeceres G."/>
            <person name="Ruiz-Duenas F.J."/>
            <person name="Serrano A."/>
            <person name="Henrissat B."/>
            <person name="Drula E."/>
            <person name="Hughes K.W."/>
            <person name="Mata J.L."/>
            <person name="Ishikawa N.K."/>
            <person name="Vargas-Isla R."/>
            <person name="Ushijima S."/>
            <person name="Smith C.A."/>
            <person name="Ahrendt S."/>
            <person name="Andreopoulos W."/>
            <person name="He G."/>
            <person name="Labutti K."/>
            <person name="Lipzen A."/>
            <person name="Ng V."/>
            <person name="Sandor L."/>
            <person name="Barry K."/>
            <person name="Martinez A.T."/>
            <person name="Xiao Y."/>
            <person name="Gibbons J.G."/>
            <person name="Terashima K."/>
            <person name="Hibbett D.S."/>
            <person name="Grigoriev I.V."/>
        </authorList>
    </citation>
    <scope>NUCLEOTIDE SEQUENCE</scope>
    <source>
        <strain evidence="2">Sp2 HRB7682 ss15</strain>
    </source>
</reference>